<keyword evidence="4" id="KW-1185">Reference proteome</keyword>
<sequence>MKNDKGEKELVSGTFTWKIDFFSKLNKTKHYSDVFVIGGYNWRILIFPKGNNVDYLSMYLDVPDPSRYPSGWTRYAKLRLTLHFSLSIV</sequence>
<evidence type="ECO:0000313" key="3">
    <source>
        <dbReference type="EMBL" id="PQQ12491.1"/>
    </source>
</evidence>
<dbReference type="Pfam" id="PF22486">
    <property type="entry name" value="MATH_2"/>
    <property type="match status" value="1"/>
</dbReference>
<protein>
    <submittedName>
        <fullName evidence="3">MATH domain and coiled-coil domain-containing protein</fullName>
    </submittedName>
</protein>
<dbReference type="CDD" id="cd00121">
    <property type="entry name" value="MATH"/>
    <property type="match status" value="1"/>
</dbReference>
<dbReference type="PROSITE" id="PS50144">
    <property type="entry name" value="MATH"/>
    <property type="match status" value="1"/>
</dbReference>
<reference evidence="3 4" key="1">
    <citation type="submission" date="2018-02" db="EMBL/GenBank/DDBJ databases">
        <title>Draft genome of wild Prunus yedoensis var. nudiflora.</title>
        <authorList>
            <person name="Baek S."/>
            <person name="Kim J.-H."/>
            <person name="Choi K."/>
            <person name="Kim G.-B."/>
            <person name="Cho A."/>
            <person name="Jang H."/>
            <person name="Shin C.-H."/>
            <person name="Yu H.-J."/>
            <person name="Mun J.-H."/>
        </authorList>
    </citation>
    <scope>NUCLEOTIDE SEQUENCE [LARGE SCALE GENOMIC DNA]</scope>
    <source>
        <strain evidence="4">cv. Jeju island</strain>
        <tissue evidence="3">Leaf</tissue>
    </source>
</reference>
<comment type="caution">
    <text evidence="3">The sequence shown here is derived from an EMBL/GenBank/DDBJ whole genome shotgun (WGS) entry which is preliminary data.</text>
</comment>
<dbReference type="Gene3D" id="2.60.210.10">
    <property type="entry name" value="Apoptosis, Tumor Necrosis Factor Receptor Associated Protein 2, Chain A"/>
    <property type="match status" value="1"/>
</dbReference>
<keyword evidence="1" id="KW-0175">Coiled coil</keyword>
<dbReference type="InterPro" id="IPR050804">
    <property type="entry name" value="MCC"/>
</dbReference>
<organism evidence="3 4">
    <name type="scientific">Prunus yedoensis var. nudiflora</name>
    <dbReference type="NCBI Taxonomy" id="2094558"/>
    <lineage>
        <taxon>Eukaryota</taxon>
        <taxon>Viridiplantae</taxon>
        <taxon>Streptophyta</taxon>
        <taxon>Embryophyta</taxon>
        <taxon>Tracheophyta</taxon>
        <taxon>Spermatophyta</taxon>
        <taxon>Magnoliopsida</taxon>
        <taxon>eudicotyledons</taxon>
        <taxon>Gunneridae</taxon>
        <taxon>Pentapetalae</taxon>
        <taxon>rosids</taxon>
        <taxon>fabids</taxon>
        <taxon>Rosales</taxon>
        <taxon>Rosaceae</taxon>
        <taxon>Amygdaloideae</taxon>
        <taxon>Amygdaleae</taxon>
        <taxon>Prunus</taxon>
    </lineage>
</organism>
<proteinExistence type="predicted"/>
<name>A0A314Z6M3_PRUYE</name>
<evidence type="ECO:0000313" key="4">
    <source>
        <dbReference type="Proteomes" id="UP000250321"/>
    </source>
</evidence>
<feature type="domain" description="MATH" evidence="2">
    <location>
        <begin position="12"/>
        <end position="89"/>
    </location>
</feature>
<dbReference type="InterPro" id="IPR002083">
    <property type="entry name" value="MATH/TRAF_dom"/>
</dbReference>
<dbReference type="PANTHER" id="PTHR46236">
    <property type="entry name" value="TRAF-LIKE SUPERFAMILY PROTEIN"/>
    <property type="match status" value="1"/>
</dbReference>
<gene>
    <name evidence="3" type="ORF">Pyn_09871</name>
</gene>
<evidence type="ECO:0000259" key="2">
    <source>
        <dbReference type="PROSITE" id="PS50144"/>
    </source>
</evidence>
<dbReference type="PANTHER" id="PTHR46236:SF35">
    <property type="entry name" value="MATH DOMAIN-CONTAINING PROTEIN"/>
    <property type="match status" value="1"/>
</dbReference>
<dbReference type="STRING" id="2094558.A0A314Z6M3"/>
<dbReference type="AlphaFoldDB" id="A0A314Z6M3"/>
<evidence type="ECO:0000256" key="1">
    <source>
        <dbReference type="ARBA" id="ARBA00023054"/>
    </source>
</evidence>
<dbReference type="SUPFAM" id="SSF49599">
    <property type="entry name" value="TRAF domain-like"/>
    <property type="match status" value="1"/>
</dbReference>
<dbReference type="EMBL" id="PJQY01000349">
    <property type="protein sequence ID" value="PQQ12491.1"/>
    <property type="molecule type" value="Genomic_DNA"/>
</dbReference>
<dbReference type="Proteomes" id="UP000250321">
    <property type="component" value="Unassembled WGS sequence"/>
</dbReference>
<accession>A0A314Z6M3</accession>
<dbReference type="InterPro" id="IPR008974">
    <property type="entry name" value="TRAF-like"/>
</dbReference>
<dbReference type="OrthoDB" id="289038at2759"/>